<evidence type="ECO:0000256" key="1">
    <source>
        <dbReference type="SAM" id="MobiDB-lite"/>
    </source>
</evidence>
<dbReference type="Proteomes" id="UP001176940">
    <property type="component" value="Unassembled WGS sequence"/>
</dbReference>
<evidence type="ECO:0008006" key="4">
    <source>
        <dbReference type="Google" id="ProtNLM"/>
    </source>
</evidence>
<proteinExistence type="predicted"/>
<gene>
    <name evidence="2" type="ORF">RIMI_LOCUS10928456</name>
</gene>
<accession>A0ABN9LPZ0</accession>
<sequence>VNIFIHLGNFLPIGEKVEWMKDYKDMMTRLEDAALSPNYSDFTVPILIYSAKCRLHETERQELQEFLENCMEMTGVFPIIVITKKTSGDFMEIEKMFRLMEAEVVISIENYTKKDHIKTWGKTSDILKVIHNALEDVKYRLTQERNPQKDMVQRRKFLLEYIHNAEMEKKQDEMTREEATRRTKEKRESKK</sequence>
<feature type="non-terminal residue" evidence="2">
    <location>
        <position position="1"/>
    </location>
</feature>
<keyword evidence="3" id="KW-1185">Reference proteome</keyword>
<evidence type="ECO:0000313" key="3">
    <source>
        <dbReference type="Proteomes" id="UP001176940"/>
    </source>
</evidence>
<feature type="region of interest" description="Disordered" evidence="1">
    <location>
        <begin position="169"/>
        <end position="191"/>
    </location>
</feature>
<protein>
    <recommendedName>
        <fullName evidence="4">AIG1-type G domain-containing protein</fullName>
    </recommendedName>
</protein>
<evidence type="ECO:0000313" key="2">
    <source>
        <dbReference type="EMBL" id="CAJ0945510.1"/>
    </source>
</evidence>
<name>A0ABN9LPZ0_9NEOB</name>
<organism evidence="2 3">
    <name type="scientific">Ranitomeya imitator</name>
    <name type="common">mimic poison frog</name>
    <dbReference type="NCBI Taxonomy" id="111125"/>
    <lineage>
        <taxon>Eukaryota</taxon>
        <taxon>Metazoa</taxon>
        <taxon>Chordata</taxon>
        <taxon>Craniata</taxon>
        <taxon>Vertebrata</taxon>
        <taxon>Euteleostomi</taxon>
        <taxon>Amphibia</taxon>
        <taxon>Batrachia</taxon>
        <taxon>Anura</taxon>
        <taxon>Neobatrachia</taxon>
        <taxon>Hyloidea</taxon>
        <taxon>Dendrobatidae</taxon>
        <taxon>Dendrobatinae</taxon>
        <taxon>Ranitomeya</taxon>
    </lineage>
</organism>
<dbReference type="EMBL" id="CAUEEQ010024153">
    <property type="protein sequence ID" value="CAJ0945510.1"/>
    <property type="molecule type" value="Genomic_DNA"/>
</dbReference>
<comment type="caution">
    <text evidence="2">The sequence shown here is derived from an EMBL/GenBank/DDBJ whole genome shotgun (WGS) entry which is preliminary data.</text>
</comment>
<reference evidence="2" key="1">
    <citation type="submission" date="2023-07" db="EMBL/GenBank/DDBJ databases">
        <authorList>
            <person name="Stuckert A."/>
        </authorList>
    </citation>
    <scope>NUCLEOTIDE SEQUENCE</scope>
</reference>